<proteinExistence type="predicted"/>
<reference evidence="3 4" key="2">
    <citation type="submission" date="2016-08" db="EMBL/GenBank/DDBJ databases">
        <title>Pervasive Adenine N6-methylation of Active Genes in Fungi.</title>
        <authorList>
            <consortium name="DOE Joint Genome Institute"/>
            <person name="Mondo S.J."/>
            <person name="Dannebaum R.O."/>
            <person name="Kuo R.C."/>
            <person name="Labutti K."/>
            <person name="Haridas S."/>
            <person name="Kuo A."/>
            <person name="Salamov A."/>
            <person name="Ahrendt S.R."/>
            <person name="Lipzen A."/>
            <person name="Sullivan W."/>
            <person name="Andreopoulos W.B."/>
            <person name="Clum A."/>
            <person name="Lindquist E."/>
            <person name="Daum C."/>
            <person name="Ramamoorthy G.K."/>
            <person name="Gryganskyi A."/>
            <person name="Culley D."/>
            <person name="Magnuson J.K."/>
            <person name="James T.Y."/>
            <person name="O'Malley M.A."/>
            <person name="Stajich J.E."/>
            <person name="Spatafora J.W."/>
            <person name="Visel A."/>
            <person name="Grigoriev I.V."/>
        </authorList>
    </citation>
    <scope>NUCLEOTIDE SEQUENCE [LARGE SCALE GENOMIC DNA]</scope>
    <source>
        <strain evidence="4">finn</strain>
    </source>
</reference>
<keyword evidence="1" id="KW-0472">Membrane</keyword>
<name>A0A1Y1V5G1_9FUNG</name>
<keyword evidence="2" id="KW-0732">Signal</keyword>
<dbReference type="AlphaFoldDB" id="A0A1Y1V5G1"/>
<accession>A0A1Y1V5G1</accession>
<keyword evidence="4" id="KW-1185">Reference proteome</keyword>
<evidence type="ECO:0000313" key="3">
    <source>
        <dbReference type="EMBL" id="ORX47660.1"/>
    </source>
</evidence>
<gene>
    <name evidence="3" type="ORF">BCR36DRAFT_584762</name>
</gene>
<sequence length="170" mass="18998">MKSSIVVLLFTLIVAAFAEKEIAITEPNQATVWQFGNVYEVKWNTERTGPATLNLIYYEGPDPTQSKDNPFMNIKVDHLEAGSVSFDLRDTVAKIDDVKKQLPISAKKYFLRFDDLKNTGYSPTFTINGGELNDQQVKDFKDKKSGTSSYAYTAVIAIVIGIITTLTNIF</sequence>
<dbReference type="Proteomes" id="UP000193719">
    <property type="component" value="Unassembled WGS sequence"/>
</dbReference>
<keyword evidence="1" id="KW-1133">Transmembrane helix</keyword>
<feature type="chain" id="PRO_5013073196" evidence="2">
    <location>
        <begin position="19"/>
        <end position="170"/>
    </location>
</feature>
<keyword evidence="1" id="KW-0812">Transmembrane</keyword>
<comment type="caution">
    <text evidence="3">The sequence shown here is derived from an EMBL/GenBank/DDBJ whole genome shotgun (WGS) entry which is preliminary data.</text>
</comment>
<reference evidence="3 4" key="1">
    <citation type="submission" date="2016-08" db="EMBL/GenBank/DDBJ databases">
        <title>Genomes of anaerobic fungi encode conserved fungal cellulosomes for biomass hydrolysis.</title>
        <authorList>
            <consortium name="DOE Joint Genome Institute"/>
            <person name="Haitjema C.H."/>
            <person name="Gilmore S.P."/>
            <person name="Henske J.K."/>
            <person name="Solomon K.V."/>
            <person name="De Groot R."/>
            <person name="Kuo A."/>
            <person name="Mondo S.J."/>
            <person name="Salamov A.A."/>
            <person name="Labutti K."/>
            <person name="Zhao Z."/>
            <person name="Chiniquy J."/>
            <person name="Barry K."/>
            <person name="Brewer H.M."/>
            <person name="Purvine S.O."/>
            <person name="Wright A.T."/>
            <person name="Boxma B."/>
            <person name="Van Alen T."/>
            <person name="Hackstein J.H."/>
            <person name="Baker S.E."/>
            <person name="Grigoriev I.V."/>
            <person name="O'Malley M.A."/>
        </authorList>
    </citation>
    <scope>NUCLEOTIDE SEQUENCE [LARGE SCALE GENOMIC DNA]</scope>
    <source>
        <strain evidence="4">finn</strain>
    </source>
</reference>
<organism evidence="3 4">
    <name type="scientific">Piromyces finnis</name>
    <dbReference type="NCBI Taxonomy" id="1754191"/>
    <lineage>
        <taxon>Eukaryota</taxon>
        <taxon>Fungi</taxon>
        <taxon>Fungi incertae sedis</taxon>
        <taxon>Chytridiomycota</taxon>
        <taxon>Chytridiomycota incertae sedis</taxon>
        <taxon>Neocallimastigomycetes</taxon>
        <taxon>Neocallimastigales</taxon>
        <taxon>Neocallimastigaceae</taxon>
        <taxon>Piromyces</taxon>
    </lineage>
</organism>
<evidence type="ECO:0000256" key="2">
    <source>
        <dbReference type="SAM" id="SignalP"/>
    </source>
</evidence>
<dbReference type="EMBL" id="MCFH01000030">
    <property type="protein sequence ID" value="ORX47660.1"/>
    <property type="molecule type" value="Genomic_DNA"/>
</dbReference>
<protein>
    <submittedName>
        <fullName evidence="3">Uncharacterized protein</fullName>
    </submittedName>
</protein>
<feature type="signal peptide" evidence="2">
    <location>
        <begin position="1"/>
        <end position="18"/>
    </location>
</feature>
<evidence type="ECO:0000256" key="1">
    <source>
        <dbReference type="SAM" id="Phobius"/>
    </source>
</evidence>
<feature type="transmembrane region" description="Helical" evidence="1">
    <location>
        <begin position="150"/>
        <end position="169"/>
    </location>
</feature>
<evidence type="ECO:0000313" key="4">
    <source>
        <dbReference type="Proteomes" id="UP000193719"/>
    </source>
</evidence>